<protein>
    <submittedName>
        <fullName evidence="3">Serine hydrolase</fullName>
    </submittedName>
</protein>
<feature type="signal peptide" evidence="1">
    <location>
        <begin position="1"/>
        <end position="28"/>
    </location>
</feature>
<dbReference type="InterPro" id="IPR012338">
    <property type="entry name" value="Beta-lactam/transpept-like"/>
</dbReference>
<dbReference type="Proteomes" id="UP000737171">
    <property type="component" value="Unassembled WGS sequence"/>
</dbReference>
<evidence type="ECO:0000256" key="1">
    <source>
        <dbReference type="SAM" id="SignalP"/>
    </source>
</evidence>
<dbReference type="EMBL" id="JABRWJ010000004">
    <property type="protein sequence ID" value="NRF68431.1"/>
    <property type="molecule type" value="Genomic_DNA"/>
</dbReference>
<evidence type="ECO:0000259" key="2">
    <source>
        <dbReference type="Pfam" id="PF00144"/>
    </source>
</evidence>
<name>A0ABX2EIN9_9BURK</name>
<dbReference type="RefSeq" id="WP_173124065.1">
    <property type="nucleotide sequence ID" value="NZ_JABRWJ010000004.1"/>
</dbReference>
<keyword evidence="3" id="KW-0378">Hydrolase</keyword>
<sequence length="472" mass="50887">MRTKPGRCWLRRFAAAVLGVAAAGAVAAAPPDDERIRQILAGRIVQARHATGMVVGIVTPAGRRIVGVGRLSADDPRAPDGKTLFEIGSVTKVFTSLLLADMVRRGEVVLDAPVADLLPSQVSVPSREGRPIRLVDLATQTSGLPNRPANLKPRDFGNPHGDYGIDRLVALLAAHALPQAPGERYEYSNAGVGLLGHALSQRARRSYPALLRERITGPLGMADTDDNGVAAPARAMAAGHSWALTPVDRWTSAELPASGFLRSNADDLLTFLEAFVGLRESALAPAMKAMLETRRPGGIPPSRHIGLGWMLVPNDGGDIAWHPGRTGGYVSFVGFQAATRTGIVVLANANTLNAVSDIGLHLLDPRQPLADPKPPRLAPPMALDPADARPYIGRYEWLDGLDLQVVHEDGRLFLRAGSPRRFELFPDGDGTMVLREALGGRVHFDQGLDGQVRALNLWLWGHEYRAWRRAER</sequence>
<accession>A0ABX2EIN9</accession>
<dbReference type="InterPro" id="IPR001466">
    <property type="entry name" value="Beta-lactam-related"/>
</dbReference>
<proteinExistence type="predicted"/>
<evidence type="ECO:0000313" key="3">
    <source>
        <dbReference type="EMBL" id="NRF68431.1"/>
    </source>
</evidence>
<feature type="chain" id="PRO_5045736078" evidence="1">
    <location>
        <begin position="29"/>
        <end position="472"/>
    </location>
</feature>
<evidence type="ECO:0000313" key="4">
    <source>
        <dbReference type="Proteomes" id="UP000737171"/>
    </source>
</evidence>
<comment type="caution">
    <text evidence="3">The sequence shown here is derived from an EMBL/GenBank/DDBJ whole genome shotgun (WGS) entry which is preliminary data.</text>
</comment>
<dbReference type="Pfam" id="PF00144">
    <property type="entry name" value="Beta-lactamase"/>
    <property type="match status" value="1"/>
</dbReference>
<dbReference type="Gene3D" id="3.40.710.10">
    <property type="entry name" value="DD-peptidase/beta-lactamase superfamily"/>
    <property type="match status" value="1"/>
</dbReference>
<dbReference type="GO" id="GO:0016787">
    <property type="term" value="F:hydrolase activity"/>
    <property type="evidence" value="ECO:0007669"/>
    <property type="project" value="UniProtKB-KW"/>
</dbReference>
<organism evidence="3 4">
    <name type="scientific">Pseudaquabacterium terrae</name>
    <dbReference type="NCBI Taxonomy" id="2732868"/>
    <lineage>
        <taxon>Bacteria</taxon>
        <taxon>Pseudomonadati</taxon>
        <taxon>Pseudomonadota</taxon>
        <taxon>Betaproteobacteria</taxon>
        <taxon>Burkholderiales</taxon>
        <taxon>Sphaerotilaceae</taxon>
        <taxon>Pseudaquabacterium</taxon>
    </lineage>
</organism>
<reference evidence="3 4" key="1">
    <citation type="submission" date="2020-05" db="EMBL/GenBank/DDBJ databases">
        <title>Aquincola sp. isolate from soil.</title>
        <authorList>
            <person name="Han J."/>
            <person name="Kim D.-U."/>
        </authorList>
    </citation>
    <scope>NUCLEOTIDE SEQUENCE [LARGE SCALE GENOMIC DNA]</scope>
    <source>
        <strain evidence="3 4">S2</strain>
    </source>
</reference>
<dbReference type="InterPro" id="IPR050491">
    <property type="entry name" value="AmpC-like"/>
</dbReference>
<keyword evidence="1" id="KW-0732">Signal</keyword>
<gene>
    <name evidence="3" type="ORF">HLB44_15660</name>
</gene>
<dbReference type="SUPFAM" id="SSF56601">
    <property type="entry name" value="beta-lactamase/transpeptidase-like"/>
    <property type="match status" value="1"/>
</dbReference>
<dbReference type="PANTHER" id="PTHR46825">
    <property type="entry name" value="D-ALANYL-D-ALANINE-CARBOXYPEPTIDASE/ENDOPEPTIDASE AMPH"/>
    <property type="match status" value="1"/>
</dbReference>
<dbReference type="PANTHER" id="PTHR46825:SF7">
    <property type="entry name" value="D-ALANYL-D-ALANINE CARBOXYPEPTIDASE"/>
    <property type="match status" value="1"/>
</dbReference>
<feature type="domain" description="Beta-lactamase-related" evidence="2">
    <location>
        <begin position="45"/>
        <end position="353"/>
    </location>
</feature>
<keyword evidence="4" id="KW-1185">Reference proteome</keyword>